<dbReference type="PRINTS" id="PR01438">
    <property type="entry name" value="UNVRSLSTRESS"/>
</dbReference>
<accession>A0A381NMR8</accession>
<dbReference type="InterPro" id="IPR006015">
    <property type="entry name" value="Universal_stress_UspA"/>
</dbReference>
<comment type="similarity">
    <text evidence="1">Belongs to the universal stress protein A family.</text>
</comment>
<dbReference type="InterPro" id="IPR006016">
    <property type="entry name" value="UspA"/>
</dbReference>
<evidence type="ECO:0000259" key="2">
    <source>
        <dbReference type="Pfam" id="PF00582"/>
    </source>
</evidence>
<gene>
    <name evidence="3" type="ORF">METZ01_LOCUS8661</name>
</gene>
<dbReference type="SUPFAM" id="SSF52402">
    <property type="entry name" value="Adenine nucleotide alpha hydrolases-like"/>
    <property type="match status" value="2"/>
</dbReference>
<dbReference type="EMBL" id="UINC01000462">
    <property type="protein sequence ID" value="SUZ55807.1"/>
    <property type="molecule type" value="Genomic_DNA"/>
</dbReference>
<dbReference type="CDD" id="cd00293">
    <property type="entry name" value="USP-like"/>
    <property type="match status" value="1"/>
</dbReference>
<protein>
    <recommendedName>
        <fullName evidence="2">UspA domain-containing protein</fullName>
    </recommendedName>
</protein>
<dbReference type="Pfam" id="PF00582">
    <property type="entry name" value="Usp"/>
    <property type="match status" value="1"/>
</dbReference>
<evidence type="ECO:0000313" key="3">
    <source>
        <dbReference type="EMBL" id="SUZ55807.1"/>
    </source>
</evidence>
<feature type="domain" description="UspA" evidence="2">
    <location>
        <begin position="173"/>
        <end position="292"/>
    </location>
</feature>
<dbReference type="AlphaFoldDB" id="A0A381NMR8"/>
<evidence type="ECO:0000256" key="1">
    <source>
        <dbReference type="ARBA" id="ARBA00008791"/>
    </source>
</evidence>
<reference evidence="3" key="1">
    <citation type="submission" date="2018-05" db="EMBL/GenBank/DDBJ databases">
        <authorList>
            <person name="Lanie J.A."/>
            <person name="Ng W.-L."/>
            <person name="Kazmierczak K.M."/>
            <person name="Andrzejewski T.M."/>
            <person name="Davidsen T.M."/>
            <person name="Wayne K.J."/>
            <person name="Tettelin H."/>
            <person name="Glass J.I."/>
            <person name="Rusch D."/>
            <person name="Podicherti R."/>
            <person name="Tsui H.-C.T."/>
            <person name="Winkler M.E."/>
        </authorList>
    </citation>
    <scope>NUCLEOTIDE SEQUENCE</scope>
</reference>
<name>A0A381NMR8_9ZZZZ</name>
<dbReference type="PANTHER" id="PTHR46268">
    <property type="entry name" value="STRESS RESPONSE PROTEIN NHAX"/>
    <property type="match status" value="1"/>
</dbReference>
<organism evidence="3">
    <name type="scientific">marine metagenome</name>
    <dbReference type="NCBI Taxonomy" id="408172"/>
    <lineage>
        <taxon>unclassified sequences</taxon>
        <taxon>metagenomes</taxon>
        <taxon>ecological metagenomes</taxon>
    </lineage>
</organism>
<dbReference type="Gene3D" id="3.40.50.12370">
    <property type="match status" value="1"/>
</dbReference>
<proteinExistence type="inferred from homology"/>
<sequence>MKFLLAVSSQEFSESTLRMGSKVAKSFGAQLAVVYVGPKPKELYAGRVSLARDTLAKWEIYHPGIEVLRWAFDDLKTSGFLEDSDDNGFNPLNMVEEKGRYRMALPGSYGQDIDLILREGDIIDELRRECSEDEYTVSIIGGSKGRNMAHDLLQYLPTSVLVMKNVDLDRHYRILLCVDDSSATDRAVRFGATIAKQMNFPVTIMTVSKTEEFGPGYSGAAEAASQHLESQQVDHEQKFITGDPVNSFIETAGEDHLIVMGSSSKSALAKFFLGSKPMKTLEKANCPILVVRDK</sequence>
<dbReference type="PANTHER" id="PTHR46268:SF6">
    <property type="entry name" value="UNIVERSAL STRESS PROTEIN UP12"/>
    <property type="match status" value="1"/>
</dbReference>